<dbReference type="AlphaFoldDB" id="A0A975QJU7"/>
<organism evidence="3 4">
    <name type="scientific">Nocardiopsis eucommiae</name>
    <dbReference type="NCBI Taxonomy" id="2831970"/>
    <lineage>
        <taxon>Bacteria</taxon>
        <taxon>Bacillati</taxon>
        <taxon>Actinomycetota</taxon>
        <taxon>Actinomycetes</taxon>
        <taxon>Streptosporangiales</taxon>
        <taxon>Nocardiopsidaceae</taxon>
        <taxon>Nocardiopsis</taxon>
    </lineage>
</organism>
<evidence type="ECO:0000313" key="3">
    <source>
        <dbReference type="EMBL" id="QVJ00682.1"/>
    </source>
</evidence>
<proteinExistence type="predicted"/>
<feature type="region of interest" description="Disordered" evidence="1">
    <location>
        <begin position="111"/>
        <end position="131"/>
    </location>
</feature>
<dbReference type="SUPFAM" id="SSF46785">
    <property type="entry name" value="Winged helix' DNA-binding domain"/>
    <property type="match status" value="1"/>
</dbReference>
<dbReference type="InterPro" id="IPR005149">
    <property type="entry name" value="Tscrpt_reg_PadR_N"/>
</dbReference>
<feature type="domain" description="Transcription regulator PadR N-terminal" evidence="2">
    <location>
        <begin position="16"/>
        <end position="90"/>
    </location>
</feature>
<dbReference type="InterPro" id="IPR036390">
    <property type="entry name" value="WH_DNA-bd_sf"/>
</dbReference>
<sequence>MHIDKDLVAASATPMVLGILSEGESYGYAIVKRVNELSDGRMNWTDGMLYPLLHRLERNGLVRASWGRSEAGRRRKHYAITEAGLEALAERREQWSVVEEALRRVWEAVPRPEYPGPESAGGSRDGRGRTR</sequence>
<dbReference type="InterPro" id="IPR036388">
    <property type="entry name" value="WH-like_DNA-bd_sf"/>
</dbReference>
<name>A0A975QJU7_9ACTN</name>
<keyword evidence="4" id="KW-1185">Reference proteome</keyword>
<evidence type="ECO:0000259" key="2">
    <source>
        <dbReference type="Pfam" id="PF03551"/>
    </source>
</evidence>
<protein>
    <submittedName>
        <fullName evidence="3">Helix-turn-helix transcriptional regulator</fullName>
    </submittedName>
</protein>
<evidence type="ECO:0000256" key="1">
    <source>
        <dbReference type="SAM" id="MobiDB-lite"/>
    </source>
</evidence>
<gene>
    <name evidence="3" type="ORF">KGD82_19225</name>
</gene>
<reference evidence="3" key="1">
    <citation type="submission" date="2021-05" db="EMBL/GenBank/DDBJ databases">
        <authorList>
            <person name="Kaiqin L."/>
            <person name="Jian G."/>
        </authorList>
    </citation>
    <scope>NUCLEOTIDE SEQUENCE</scope>
    <source>
        <strain evidence="3">HDS5</strain>
    </source>
</reference>
<dbReference type="PANTHER" id="PTHR33169:SF14">
    <property type="entry name" value="TRANSCRIPTIONAL REGULATOR RV3488"/>
    <property type="match status" value="1"/>
</dbReference>
<dbReference type="InterPro" id="IPR052509">
    <property type="entry name" value="Metal_resp_DNA-bind_regulator"/>
</dbReference>
<dbReference type="EMBL" id="CP074402">
    <property type="protein sequence ID" value="QVJ00682.1"/>
    <property type="molecule type" value="Genomic_DNA"/>
</dbReference>
<accession>A0A975QJU7</accession>
<dbReference type="Pfam" id="PF03551">
    <property type="entry name" value="PadR"/>
    <property type="match status" value="1"/>
</dbReference>
<dbReference type="Proteomes" id="UP000682416">
    <property type="component" value="Chromosome"/>
</dbReference>
<dbReference type="PANTHER" id="PTHR33169">
    <property type="entry name" value="PADR-FAMILY TRANSCRIPTIONAL REGULATOR"/>
    <property type="match status" value="1"/>
</dbReference>
<dbReference type="Gene3D" id="1.10.10.10">
    <property type="entry name" value="Winged helix-like DNA-binding domain superfamily/Winged helix DNA-binding domain"/>
    <property type="match status" value="1"/>
</dbReference>
<evidence type="ECO:0000313" key="4">
    <source>
        <dbReference type="Proteomes" id="UP000682416"/>
    </source>
</evidence>
<dbReference type="KEGG" id="nec:KGD82_19225"/>